<protein>
    <submittedName>
        <fullName evidence="2">Uncharacterized protein</fullName>
    </submittedName>
</protein>
<evidence type="ECO:0000313" key="3">
    <source>
        <dbReference type="Proteomes" id="UP000301309"/>
    </source>
</evidence>
<evidence type="ECO:0000313" key="2">
    <source>
        <dbReference type="EMBL" id="GDY60003.1"/>
    </source>
</evidence>
<dbReference type="AlphaFoldDB" id="A0A4D4LPL0"/>
<proteinExistence type="predicted"/>
<keyword evidence="3" id="KW-1185">Reference proteome</keyword>
<sequence length="96" mass="9953">MFGSLGLPGTNTVANVQLRGHTCTVTAGPNRTALVRDGRTVFRATGARVAVRNFVLRASGASFDLDAGGPARVEVPGRGGRSRGRNVPAGRSHVEL</sequence>
<dbReference type="Proteomes" id="UP000301309">
    <property type="component" value="Unassembled WGS sequence"/>
</dbReference>
<feature type="region of interest" description="Disordered" evidence="1">
    <location>
        <begin position="68"/>
        <end position="96"/>
    </location>
</feature>
<evidence type="ECO:0000256" key="1">
    <source>
        <dbReference type="SAM" id="MobiDB-lite"/>
    </source>
</evidence>
<reference evidence="2 3" key="1">
    <citation type="journal article" date="2020" name="Int. J. Syst. Evol. Microbiol.">
        <title>Reclassification of Streptomyces castelarensis and Streptomyces sporoclivatus as later heterotypic synonyms of Streptomyces antimycoticus.</title>
        <authorList>
            <person name="Komaki H."/>
            <person name="Tamura T."/>
        </authorList>
    </citation>
    <scope>NUCLEOTIDE SEQUENCE [LARGE SCALE GENOMIC DNA]</scope>
    <source>
        <strain evidence="2 3">NBRC 13459</strain>
    </source>
</reference>
<comment type="caution">
    <text evidence="2">The sequence shown here is derived from an EMBL/GenBank/DDBJ whole genome shotgun (WGS) entry which is preliminary data.</text>
</comment>
<name>A0A4D4LPL0_STRVO</name>
<organism evidence="2 3">
    <name type="scientific">Streptomyces violaceusniger</name>
    <dbReference type="NCBI Taxonomy" id="68280"/>
    <lineage>
        <taxon>Bacteria</taxon>
        <taxon>Bacillati</taxon>
        <taxon>Actinomycetota</taxon>
        <taxon>Actinomycetes</taxon>
        <taxon>Kitasatosporales</taxon>
        <taxon>Streptomycetaceae</taxon>
        <taxon>Streptomyces</taxon>
        <taxon>Streptomyces violaceusniger group</taxon>
    </lineage>
</organism>
<dbReference type="EMBL" id="BJHW01000002">
    <property type="protein sequence ID" value="GDY60003.1"/>
    <property type="molecule type" value="Genomic_DNA"/>
</dbReference>
<dbReference type="OrthoDB" id="9781878at2"/>
<gene>
    <name evidence="2" type="ORF">SVIO_106260</name>
</gene>
<accession>A0A4D4LPL0</accession>